<dbReference type="EMBL" id="CM007905">
    <property type="protein sequence ID" value="OTF92168.1"/>
    <property type="molecule type" value="Genomic_DNA"/>
</dbReference>
<organism evidence="2 3">
    <name type="scientific">Helianthus annuus</name>
    <name type="common">Common sunflower</name>
    <dbReference type="NCBI Taxonomy" id="4232"/>
    <lineage>
        <taxon>Eukaryota</taxon>
        <taxon>Viridiplantae</taxon>
        <taxon>Streptophyta</taxon>
        <taxon>Embryophyta</taxon>
        <taxon>Tracheophyta</taxon>
        <taxon>Spermatophyta</taxon>
        <taxon>Magnoliopsida</taxon>
        <taxon>eudicotyledons</taxon>
        <taxon>Gunneridae</taxon>
        <taxon>Pentapetalae</taxon>
        <taxon>asterids</taxon>
        <taxon>campanulids</taxon>
        <taxon>Asterales</taxon>
        <taxon>Asteraceae</taxon>
        <taxon>Asteroideae</taxon>
        <taxon>Heliantheae alliance</taxon>
        <taxon>Heliantheae</taxon>
        <taxon>Helianthus</taxon>
    </lineage>
</organism>
<dbReference type="EMBL" id="MNCJ02000331">
    <property type="protein sequence ID" value="KAF5760825.1"/>
    <property type="molecule type" value="Genomic_DNA"/>
</dbReference>
<dbReference type="InParanoid" id="A0A251S0H2"/>
<proteinExistence type="predicted"/>
<reference evidence="1" key="3">
    <citation type="submission" date="2020-06" db="EMBL/GenBank/DDBJ databases">
        <title>Helianthus annuus Genome sequencing and assembly Release 2.</title>
        <authorList>
            <person name="Gouzy J."/>
            <person name="Langlade N."/>
            <person name="Munos S."/>
        </authorList>
    </citation>
    <scope>NUCLEOTIDE SEQUENCE</scope>
    <source>
        <tissue evidence="1">Leaves</tissue>
    </source>
</reference>
<name>A0A251S0H2_HELAN</name>
<sequence length="57" mass="6521">MTMDQSKKWVEQANEASSQEIPKALFEARDAMLNIRSHMKLMGMAARILTLKLQNTL</sequence>
<dbReference type="GO" id="GO:0004631">
    <property type="term" value="F:phosphomevalonate kinase activity"/>
    <property type="evidence" value="ECO:0007669"/>
    <property type="project" value="UniProtKB-EC"/>
</dbReference>
<evidence type="ECO:0000313" key="1">
    <source>
        <dbReference type="EMBL" id="KAF5760825.1"/>
    </source>
</evidence>
<keyword evidence="3" id="KW-1185">Reference proteome</keyword>
<dbReference type="AlphaFoldDB" id="A0A251S0H2"/>
<dbReference type="Proteomes" id="UP000215914">
    <property type="component" value="Chromosome 16"/>
</dbReference>
<keyword evidence="1" id="KW-0418">Kinase</keyword>
<keyword evidence="1" id="KW-0808">Transferase</keyword>
<gene>
    <name evidence="2" type="ORF">HannXRQ_Chr16g0518911</name>
    <name evidence="1" type="ORF">HanXRQr2_Chr16g0757941</name>
</gene>
<protein>
    <submittedName>
        <fullName evidence="1">Phosphomevalonate kinase</fullName>
        <ecNumber evidence="1">2.7.4.2</ecNumber>
    </submittedName>
</protein>
<accession>A0A251S0H2</accession>
<reference evidence="2" key="2">
    <citation type="submission" date="2017-02" db="EMBL/GenBank/DDBJ databases">
        <title>Sunflower complete genome.</title>
        <authorList>
            <person name="Langlade N."/>
            <person name="Munos S."/>
        </authorList>
    </citation>
    <scope>NUCLEOTIDE SEQUENCE [LARGE SCALE GENOMIC DNA]</scope>
    <source>
        <tissue evidence="2">Leaves</tissue>
    </source>
</reference>
<dbReference type="Gramene" id="mRNA:HanXRQr2_Chr16g0757941">
    <property type="protein sequence ID" value="mRNA:HanXRQr2_Chr16g0757941"/>
    <property type="gene ID" value="HanXRQr2_Chr16g0757941"/>
</dbReference>
<dbReference type="EC" id="2.7.4.2" evidence="1"/>
<evidence type="ECO:0000313" key="2">
    <source>
        <dbReference type="EMBL" id="OTF92168.1"/>
    </source>
</evidence>
<reference evidence="1 3" key="1">
    <citation type="journal article" date="2017" name="Nature">
        <title>The sunflower genome provides insights into oil metabolism, flowering and Asterid evolution.</title>
        <authorList>
            <person name="Badouin H."/>
            <person name="Gouzy J."/>
            <person name="Grassa C.J."/>
            <person name="Murat F."/>
            <person name="Staton S.E."/>
            <person name="Cottret L."/>
            <person name="Lelandais-Briere C."/>
            <person name="Owens G.L."/>
            <person name="Carrere S."/>
            <person name="Mayjonade B."/>
            <person name="Legrand L."/>
            <person name="Gill N."/>
            <person name="Kane N.C."/>
            <person name="Bowers J.E."/>
            <person name="Hubner S."/>
            <person name="Bellec A."/>
            <person name="Berard A."/>
            <person name="Berges H."/>
            <person name="Blanchet N."/>
            <person name="Boniface M.C."/>
            <person name="Brunel D."/>
            <person name="Catrice O."/>
            <person name="Chaidir N."/>
            <person name="Claudel C."/>
            <person name="Donnadieu C."/>
            <person name="Faraut T."/>
            <person name="Fievet G."/>
            <person name="Helmstetter N."/>
            <person name="King M."/>
            <person name="Knapp S.J."/>
            <person name="Lai Z."/>
            <person name="Le Paslier M.C."/>
            <person name="Lippi Y."/>
            <person name="Lorenzon L."/>
            <person name="Mandel J.R."/>
            <person name="Marage G."/>
            <person name="Marchand G."/>
            <person name="Marquand E."/>
            <person name="Bret-Mestries E."/>
            <person name="Morien E."/>
            <person name="Nambeesan S."/>
            <person name="Nguyen T."/>
            <person name="Pegot-Espagnet P."/>
            <person name="Pouilly N."/>
            <person name="Raftis F."/>
            <person name="Sallet E."/>
            <person name="Schiex T."/>
            <person name="Thomas J."/>
            <person name="Vandecasteele C."/>
            <person name="Vares D."/>
            <person name="Vear F."/>
            <person name="Vautrin S."/>
            <person name="Crespi M."/>
            <person name="Mangin B."/>
            <person name="Burke J.M."/>
            <person name="Salse J."/>
            <person name="Munos S."/>
            <person name="Vincourt P."/>
            <person name="Rieseberg L.H."/>
            <person name="Langlade N.B."/>
        </authorList>
    </citation>
    <scope>NUCLEOTIDE SEQUENCE [LARGE SCALE GENOMIC DNA]</scope>
    <source>
        <strain evidence="3">cv. SF193</strain>
        <tissue evidence="1">Leaves</tissue>
    </source>
</reference>
<evidence type="ECO:0000313" key="3">
    <source>
        <dbReference type="Proteomes" id="UP000215914"/>
    </source>
</evidence>